<dbReference type="EMBL" id="BDIP01004228">
    <property type="protein sequence ID" value="GIQ88613.1"/>
    <property type="molecule type" value="Genomic_DNA"/>
</dbReference>
<organism evidence="1 2">
    <name type="scientific">Kipferlia bialata</name>
    <dbReference type="NCBI Taxonomy" id="797122"/>
    <lineage>
        <taxon>Eukaryota</taxon>
        <taxon>Metamonada</taxon>
        <taxon>Carpediemonas-like organisms</taxon>
        <taxon>Kipferlia</taxon>
    </lineage>
</organism>
<dbReference type="Proteomes" id="UP000265618">
    <property type="component" value="Unassembled WGS sequence"/>
</dbReference>
<gene>
    <name evidence="1" type="ORF">KIPB_010905</name>
</gene>
<evidence type="ECO:0000313" key="1">
    <source>
        <dbReference type="EMBL" id="GIQ88613.1"/>
    </source>
</evidence>
<proteinExistence type="predicted"/>
<name>A0A9K3D7G3_9EUKA</name>
<accession>A0A9K3D7G3</accession>
<comment type="caution">
    <text evidence="1">The sequence shown here is derived from an EMBL/GenBank/DDBJ whole genome shotgun (WGS) entry which is preliminary data.</text>
</comment>
<sequence length="137" mass="15190">MGLRHVDPPLTFTFLTELNHKPYKWSGLAPLDQNRAIICGRNMHDGTNQVMLSLMSEGERERKGGRVTYAYAADPHSLTPSCPLVSSEQVGGCPIDPNIYGLTATRIGSAVYMFGGLRYSSRERTSGLHLFHCDTEF</sequence>
<dbReference type="AlphaFoldDB" id="A0A9K3D7G3"/>
<protein>
    <submittedName>
        <fullName evidence="1">Uncharacterized protein</fullName>
    </submittedName>
</protein>
<reference evidence="1 2" key="1">
    <citation type="journal article" date="2018" name="PLoS ONE">
        <title>The draft genome of Kipferlia bialata reveals reductive genome evolution in fornicate parasites.</title>
        <authorList>
            <person name="Tanifuji G."/>
            <person name="Takabayashi S."/>
            <person name="Kume K."/>
            <person name="Takagi M."/>
            <person name="Nakayama T."/>
            <person name="Kamikawa R."/>
            <person name="Inagaki Y."/>
            <person name="Hashimoto T."/>
        </authorList>
    </citation>
    <scope>NUCLEOTIDE SEQUENCE [LARGE SCALE GENOMIC DNA]</scope>
    <source>
        <strain evidence="1">NY0173</strain>
    </source>
</reference>
<keyword evidence="2" id="KW-1185">Reference proteome</keyword>
<evidence type="ECO:0000313" key="2">
    <source>
        <dbReference type="Proteomes" id="UP000265618"/>
    </source>
</evidence>